<sequence>MHNNFSQSRNRPIELDSFQQAPPALVDAASGVVSAPIAAGLPSFNSHTAQSEHRTPGAIPTKGVSNATSFDTLPPKIVSPSTLASSHDGRSRSTSHWNPRNWPWPRIQAMWWAASPLLFHILGMILLLVSMVESWIPYMSIVQVGEGTTGRLDYGLLASCAVAPGTTERVCTKARILADYIPSLLLVSPAMPAFTALKLLFASQQTPPILLSALCLLAAGFLVYLPFWVLAYFPHSKPLPRPIENFYRYHAKHLLLLVFILVFPAFVLTLTSVLGFRLLCQGNAIDFSINMYAAVEANLIGGSITAWQPEFGHGFNILWASTAFQAATVVALNVAMFNELHEQVEWPEIQKGKGFW</sequence>
<evidence type="ECO:0000256" key="1">
    <source>
        <dbReference type="SAM" id="MobiDB-lite"/>
    </source>
</evidence>
<dbReference type="EMBL" id="FMSP01000003">
    <property type="protein sequence ID" value="SCV68856.1"/>
    <property type="molecule type" value="Genomic_DNA"/>
</dbReference>
<organism evidence="3 4">
    <name type="scientific">Microbotryum intermedium</name>
    <dbReference type="NCBI Taxonomy" id="269621"/>
    <lineage>
        <taxon>Eukaryota</taxon>
        <taxon>Fungi</taxon>
        <taxon>Dikarya</taxon>
        <taxon>Basidiomycota</taxon>
        <taxon>Pucciniomycotina</taxon>
        <taxon>Microbotryomycetes</taxon>
        <taxon>Microbotryales</taxon>
        <taxon>Microbotryaceae</taxon>
        <taxon>Microbotryum</taxon>
    </lineage>
</organism>
<keyword evidence="2" id="KW-0472">Membrane</keyword>
<keyword evidence="4" id="KW-1185">Reference proteome</keyword>
<keyword evidence="2" id="KW-1133">Transmembrane helix</keyword>
<gene>
    <name evidence="3" type="ORF">BQ2448_977</name>
</gene>
<reference evidence="4" key="1">
    <citation type="submission" date="2016-09" db="EMBL/GenBank/DDBJ databases">
        <authorList>
            <person name="Jeantristanb JTB J.-T."/>
            <person name="Ricardo R."/>
        </authorList>
    </citation>
    <scope>NUCLEOTIDE SEQUENCE [LARGE SCALE GENOMIC DNA]</scope>
</reference>
<dbReference type="AlphaFoldDB" id="A0A238FCP2"/>
<evidence type="ECO:0000313" key="4">
    <source>
        <dbReference type="Proteomes" id="UP000198372"/>
    </source>
</evidence>
<feature type="transmembrane region" description="Helical" evidence="2">
    <location>
        <begin position="109"/>
        <end position="129"/>
    </location>
</feature>
<dbReference type="Proteomes" id="UP000198372">
    <property type="component" value="Unassembled WGS sequence"/>
</dbReference>
<keyword evidence="2" id="KW-0812">Transmembrane</keyword>
<evidence type="ECO:0000256" key="2">
    <source>
        <dbReference type="SAM" id="Phobius"/>
    </source>
</evidence>
<feature type="transmembrane region" description="Helical" evidence="2">
    <location>
        <begin position="183"/>
        <end position="203"/>
    </location>
</feature>
<feature type="transmembrane region" description="Helical" evidence="2">
    <location>
        <begin position="209"/>
        <end position="233"/>
    </location>
</feature>
<name>A0A238FCP2_9BASI</name>
<evidence type="ECO:0000313" key="3">
    <source>
        <dbReference type="EMBL" id="SCV68856.1"/>
    </source>
</evidence>
<protein>
    <submittedName>
        <fullName evidence="3">BQ2448_977 protein</fullName>
    </submittedName>
</protein>
<feature type="region of interest" description="Disordered" evidence="1">
    <location>
        <begin position="44"/>
        <end position="98"/>
    </location>
</feature>
<dbReference type="OrthoDB" id="2528749at2759"/>
<proteinExistence type="predicted"/>
<feature type="transmembrane region" description="Helical" evidence="2">
    <location>
        <begin position="254"/>
        <end position="279"/>
    </location>
</feature>
<accession>A0A238FCP2</accession>